<reference evidence="10" key="1">
    <citation type="submission" date="2014-01" db="EMBL/GenBank/DDBJ databases">
        <authorList>
            <person name="Aslett M."/>
        </authorList>
    </citation>
    <scope>NUCLEOTIDE SEQUENCE</scope>
</reference>
<comment type="similarity">
    <text evidence="3">Belongs to the TRIAP1/MDM35 family.</text>
</comment>
<comment type="subunit">
    <text evidence="9">Component of the Mediator complex.</text>
</comment>
<evidence type="ECO:0000313" key="10">
    <source>
        <dbReference type="EMBL" id="CDW52045.1"/>
    </source>
</evidence>
<dbReference type="InterPro" id="IPR019145">
    <property type="entry name" value="Mediator_Med10"/>
</dbReference>
<dbReference type="STRING" id="36087.A0A077Z0A0"/>
<comment type="subcellular location">
    <subcellularLocation>
        <location evidence="1 9">Nucleus</location>
    </subcellularLocation>
</comment>
<dbReference type="PANTHER" id="PTHR46403:SF1">
    <property type="entry name" value="TP53-REGULATED INHIBITOR OF APOPTOSIS 1"/>
    <property type="match status" value="1"/>
</dbReference>
<evidence type="ECO:0000256" key="2">
    <source>
        <dbReference type="ARBA" id="ARBA00005389"/>
    </source>
</evidence>
<evidence type="ECO:0000313" key="11">
    <source>
        <dbReference type="Proteomes" id="UP000030665"/>
    </source>
</evidence>
<dbReference type="Proteomes" id="UP000030665">
    <property type="component" value="Unassembled WGS sequence"/>
</dbReference>
<dbReference type="InterPro" id="IPR007918">
    <property type="entry name" value="MDM35_apoptosis"/>
</dbReference>
<evidence type="ECO:0000256" key="7">
    <source>
        <dbReference type="ARBA" id="ARBA00023242"/>
    </source>
</evidence>
<evidence type="ECO:0000256" key="3">
    <source>
        <dbReference type="ARBA" id="ARBA00006196"/>
    </source>
</evidence>
<dbReference type="PANTHER" id="PTHR46403">
    <property type="entry name" value="TP53-REGULATED INHIBITOR OF APOPTOSIS 1"/>
    <property type="match status" value="1"/>
</dbReference>
<comment type="function">
    <text evidence="9">Component of the Mediator complex, a coactivator involved in the regulated transcription of nearly all RNA polymerase II-dependent genes. Mediator functions as a bridge to convey information from gene-specific regulatory proteins to the basal RNA polymerase II transcription machinery. Mediator is recruited to promoters by direct interactions with regulatory proteins and serves as a scaffold for the assembly of a functional preinitiation complex with RNA polymerase II and the general transcription factors.</text>
</comment>
<dbReference type="GO" id="GO:1990050">
    <property type="term" value="F:phosphatidic acid transfer activity"/>
    <property type="evidence" value="ECO:0007669"/>
    <property type="project" value="TreeGrafter"/>
</dbReference>
<dbReference type="GO" id="GO:0005829">
    <property type="term" value="C:cytosol"/>
    <property type="evidence" value="ECO:0007669"/>
    <property type="project" value="TreeGrafter"/>
</dbReference>
<evidence type="ECO:0000256" key="4">
    <source>
        <dbReference type="ARBA" id="ARBA00023015"/>
    </source>
</evidence>
<dbReference type="Pfam" id="PF09748">
    <property type="entry name" value="Med10"/>
    <property type="match status" value="1"/>
</dbReference>
<keyword evidence="6 9" id="KW-0804">Transcription</keyword>
<evidence type="ECO:0000256" key="6">
    <source>
        <dbReference type="ARBA" id="ARBA00023163"/>
    </source>
</evidence>
<keyword evidence="9" id="KW-0010">Activator</keyword>
<name>A0A077Z0A0_TRITR</name>
<protein>
    <recommendedName>
        <fullName evidence="9">Mediator of RNA polymerase II transcription subunit 10</fullName>
    </recommendedName>
    <alternativeName>
        <fullName evidence="9">Mediator complex subunit 10</fullName>
    </alternativeName>
</protein>
<comment type="similarity">
    <text evidence="2 9">Belongs to the Mediator complex subunit 10 family.</text>
</comment>
<dbReference type="PROSITE" id="PS51808">
    <property type="entry name" value="CHCH"/>
    <property type="match status" value="1"/>
</dbReference>
<dbReference type="GO" id="GO:0005758">
    <property type="term" value="C:mitochondrial intermembrane space"/>
    <property type="evidence" value="ECO:0007669"/>
    <property type="project" value="TreeGrafter"/>
</dbReference>
<gene>
    <name evidence="9" type="primary">MED10</name>
    <name evidence="10" type="ORF">TTRE_0000030401</name>
</gene>
<evidence type="ECO:0000256" key="9">
    <source>
        <dbReference type="RuleBase" id="RU364146"/>
    </source>
</evidence>
<sequence length="242" mass="27833">MERMNSISPKCNELKHKYDACFNDWFAERFLKGDSEDVCQPIFQLYQECVKKALAEQNIDSSEIDRNIIGTDKDKGNSNSVMLRPVMPIELLAASSFCRMEPSDQSASSAARFDNLEQSLEALIENTRQLCMVASDFQASSQSVLNQKLQAITNGLQDLDSKKSKFHDVKVPIELLEYVDSGKNPQLYTRDCIERTVAKNKELNSKIDQYKKFRCMLLSELTEEFPKETIQYRTIREYPSRP</sequence>
<proteinExistence type="inferred from homology"/>
<dbReference type="GO" id="GO:0045332">
    <property type="term" value="P:phospholipid translocation"/>
    <property type="evidence" value="ECO:0007669"/>
    <property type="project" value="TreeGrafter"/>
</dbReference>
<accession>A0A077Z0A0</accession>
<evidence type="ECO:0000256" key="1">
    <source>
        <dbReference type="ARBA" id="ARBA00004123"/>
    </source>
</evidence>
<evidence type="ECO:0000256" key="5">
    <source>
        <dbReference type="ARBA" id="ARBA00023157"/>
    </source>
</evidence>
<dbReference type="GO" id="GO:0016592">
    <property type="term" value="C:mediator complex"/>
    <property type="evidence" value="ECO:0007669"/>
    <property type="project" value="InterPro"/>
</dbReference>
<dbReference type="OrthoDB" id="337270at2759"/>
<dbReference type="Pfam" id="PF05254">
    <property type="entry name" value="UPF0203"/>
    <property type="match status" value="1"/>
</dbReference>
<dbReference type="AlphaFoldDB" id="A0A077Z0A0"/>
<evidence type="ECO:0000256" key="8">
    <source>
        <dbReference type="ARBA" id="ARBA00023706"/>
    </source>
</evidence>
<dbReference type="GO" id="GO:0003712">
    <property type="term" value="F:transcription coregulator activity"/>
    <property type="evidence" value="ECO:0007669"/>
    <property type="project" value="InterPro"/>
</dbReference>
<keyword evidence="5" id="KW-1015">Disulfide bond</keyword>
<dbReference type="GO" id="GO:0006357">
    <property type="term" value="P:regulation of transcription by RNA polymerase II"/>
    <property type="evidence" value="ECO:0007669"/>
    <property type="project" value="InterPro"/>
</dbReference>
<reference evidence="10" key="2">
    <citation type="submission" date="2014-03" db="EMBL/GenBank/DDBJ databases">
        <title>The whipworm genome and dual-species transcriptomics of an intimate host-pathogen interaction.</title>
        <authorList>
            <person name="Foth B.J."/>
            <person name="Tsai I.J."/>
            <person name="Reid A.J."/>
            <person name="Bancroft A.J."/>
            <person name="Nichol S."/>
            <person name="Tracey A."/>
            <person name="Holroyd N."/>
            <person name="Cotton J.A."/>
            <person name="Stanley E.J."/>
            <person name="Zarowiecki M."/>
            <person name="Liu J.Z."/>
            <person name="Huckvale T."/>
            <person name="Cooper P.J."/>
            <person name="Grencis R.K."/>
            <person name="Berriman M."/>
        </authorList>
    </citation>
    <scope>NUCLEOTIDE SEQUENCE [LARGE SCALE GENOMIC DNA]</scope>
</reference>
<keyword evidence="11" id="KW-1185">Reference proteome</keyword>
<organism evidence="10 11">
    <name type="scientific">Trichuris trichiura</name>
    <name type="common">Whipworm</name>
    <name type="synonym">Trichocephalus trichiurus</name>
    <dbReference type="NCBI Taxonomy" id="36087"/>
    <lineage>
        <taxon>Eukaryota</taxon>
        <taxon>Metazoa</taxon>
        <taxon>Ecdysozoa</taxon>
        <taxon>Nematoda</taxon>
        <taxon>Enoplea</taxon>
        <taxon>Dorylaimia</taxon>
        <taxon>Trichinellida</taxon>
        <taxon>Trichuridae</taxon>
        <taxon>Trichuris</taxon>
    </lineage>
</organism>
<keyword evidence="4 9" id="KW-0805">Transcription regulation</keyword>
<keyword evidence="7 9" id="KW-0539">Nucleus</keyword>
<comment type="catalytic activity">
    <reaction evidence="8">
        <text>a 1,2-diacyl-sn-glycero-3-phosphate(in) = a 1,2-diacyl-sn-glycero-3-phosphate(out)</text>
        <dbReference type="Rhea" id="RHEA:36435"/>
        <dbReference type="ChEBI" id="CHEBI:58608"/>
    </reaction>
</comment>
<dbReference type="EMBL" id="HG805814">
    <property type="protein sequence ID" value="CDW52045.1"/>
    <property type="molecule type" value="Genomic_DNA"/>
</dbReference>